<reference evidence="8" key="1">
    <citation type="journal article" date="2020" name="mSystems">
        <title>Genome- and Community-Level Interaction Insights into Carbon Utilization and Element Cycling Functions of Hydrothermarchaeota in Hydrothermal Sediment.</title>
        <authorList>
            <person name="Zhou Z."/>
            <person name="Liu Y."/>
            <person name="Xu W."/>
            <person name="Pan J."/>
            <person name="Luo Z.H."/>
            <person name="Li M."/>
        </authorList>
    </citation>
    <scope>NUCLEOTIDE SEQUENCE [LARGE SCALE GENOMIC DNA]</scope>
    <source>
        <strain evidence="8">HyVt-76</strain>
    </source>
</reference>
<keyword evidence="3 6" id="KW-0812">Transmembrane</keyword>
<evidence type="ECO:0000256" key="6">
    <source>
        <dbReference type="SAM" id="Phobius"/>
    </source>
</evidence>
<evidence type="ECO:0000313" key="8">
    <source>
        <dbReference type="EMBL" id="HHE55738.1"/>
    </source>
</evidence>
<dbReference type="GO" id="GO:0005886">
    <property type="term" value="C:plasma membrane"/>
    <property type="evidence" value="ECO:0007669"/>
    <property type="project" value="UniProtKB-SubCell"/>
</dbReference>
<organism evidence="8">
    <name type="scientific">Caldithrix abyssi</name>
    <dbReference type="NCBI Taxonomy" id="187145"/>
    <lineage>
        <taxon>Bacteria</taxon>
        <taxon>Pseudomonadati</taxon>
        <taxon>Calditrichota</taxon>
        <taxon>Calditrichia</taxon>
        <taxon>Calditrichales</taxon>
        <taxon>Calditrichaceae</taxon>
        <taxon>Caldithrix</taxon>
    </lineage>
</organism>
<name>A0A7V5LKH6_CALAY</name>
<evidence type="ECO:0000256" key="3">
    <source>
        <dbReference type="ARBA" id="ARBA00022692"/>
    </source>
</evidence>
<feature type="non-terminal residue" evidence="8">
    <location>
        <position position="1"/>
    </location>
</feature>
<evidence type="ECO:0000256" key="2">
    <source>
        <dbReference type="ARBA" id="ARBA00022475"/>
    </source>
</evidence>
<keyword evidence="4 6" id="KW-1133">Transmembrane helix</keyword>
<dbReference type="AlphaFoldDB" id="A0A7V5LKH6"/>
<feature type="domain" description="EamA" evidence="7">
    <location>
        <begin position="9"/>
        <end position="84"/>
    </location>
</feature>
<accession>A0A7V5LKH6</accession>
<dbReference type="PANTHER" id="PTHR32322">
    <property type="entry name" value="INNER MEMBRANE TRANSPORTER"/>
    <property type="match status" value="1"/>
</dbReference>
<keyword evidence="5 6" id="KW-0472">Membrane</keyword>
<feature type="transmembrane region" description="Helical" evidence="6">
    <location>
        <begin position="41"/>
        <end position="60"/>
    </location>
</feature>
<evidence type="ECO:0000256" key="1">
    <source>
        <dbReference type="ARBA" id="ARBA00004651"/>
    </source>
</evidence>
<dbReference type="SUPFAM" id="SSF103481">
    <property type="entry name" value="Multidrug resistance efflux transporter EmrE"/>
    <property type="match status" value="1"/>
</dbReference>
<gene>
    <name evidence="8" type="ORF">ENL21_08140</name>
</gene>
<comment type="caution">
    <text evidence="8">The sequence shown here is derived from an EMBL/GenBank/DDBJ whole genome shotgun (WGS) entry which is preliminary data.</text>
</comment>
<evidence type="ECO:0000256" key="4">
    <source>
        <dbReference type="ARBA" id="ARBA00022989"/>
    </source>
</evidence>
<sequence>ESGQSAVFDLKAILSLLYLGLLGTALAFVLYFWLLKTTSAVLMSLITFVTPPMALFWGWLIKAEPITWQLILGMLIIFVGIGVVRKAS</sequence>
<dbReference type="InterPro" id="IPR000620">
    <property type="entry name" value="EamA_dom"/>
</dbReference>
<evidence type="ECO:0000259" key="7">
    <source>
        <dbReference type="Pfam" id="PF00892"/>
    </source>
</evidence>
<dbReference type="PANTHER" id="PTHR32322:SF18">
    <property type="entry name" value="S-ADENOSYLMETHIONINE_S-ADENOSYLHOMOCYSTEINE TRANSPORTER"/>
    <property type="match status" value="1"/>
</dbReference>
<dbReference type="InterPro" id="IPR037185">
    <property type="entry name" value="EmrE-like"/>
</dbReference>
<keyword evidence="2" id="KW-1003">Cell membrane</keyword>
<protein>
    <submittedName>
        <fullName evidence="8">EamA/RhaT family transporter</fullName>
    </submittedName>
</protein>
<evidence type="ECO:0000256" key="5">
    <source>
        <dbReference type="ARBA" id="ARBA00023136"/>
    </source>
</evidence>
<dbReference type="Pfam" id="PF00892">
    <property type="entry name" value="EamA"/>
    <property type="match status" value="1"/>
</dbReference>
<proteinExistence type="predicted"/>
<feature type="transmembrane region" description="Helical" evidence="6">
    <location>
        <begin position="66"/>
        <end position="84"/>
    </location>
</feature>
<feature type="transmembrane region" description="Helical" evidence="6">
    <location>
        <begin position="12"/>
        <end position="34"/>
    </location>
</feature>
<dbReference type="Proteomes" id="UP000886111">
    <property type="component" value="Unassembled WGS sequence"/>
</dbReference>
<comment type="subcellular location">
    <subcellularLocation>
        <location evidence="1">Cell membrane</location>
        <topology evidence="1">Multi-pass membrane protein</topology>
    </subcellularLocation>
</comment>
<dbReference type="EMBL" id="DRTD01000599">
    <property type="protein sequence ID" value="HHE55738.1"/>
    <property type="molecule type" value="Genomic_DNA"/>
</dbReference>
<dbReference type="InterPro" id="IPR050638">
    <property type="entry name" value="AA-Vitamin_Transporters"/>
</dbReference>